<comment type="similarity">
    <text evidence="1">Belongs to the GeBP family.</text>
</comment>
<protein>
    <submittedName>
        <fullName evidence="5">GLABROUS1 enhancer-binding protein-like 2</fullName>
    </submittedName>
</protein>
<keyword evidence="4" id="KW-1185">Reference proteome</keyword>
<sequence>MATSFSNADTEDNYLESTTESPQISSFDNSKRGRQEDESWNSQIEEEREISKKIKKNNFLWNWTDQCTILENLYEFAGKNGSYSKELFYHFVKGKLSVEVSYSQLTDKVYRLKKRFILMKANKHSNNNIMKKFSDSNYEKLFELSSNIWGEEENPKLSEEDSSGRGLNNAENEFQIALEKLKIDITFIPPDDLQNISKEWEDMMSARNDYELKYAKLLEEISNIRCTQDSKYI</sequence>
<dbReference type="Proteomes" id="UP001652600">
    <property type="component" value="Chromosome 10"/>
</dbReference>
<accession>A0ABM3L9N3</accession>
<gene>
    <name evidence="5" type="primary">LOC103503085</name>
</gene>
<dbReference type="PANTHER" id="PTHR31662">
    <property type="entry name" value="BNAANNG10740D PROTEIN-RELATED"/>
    <property type="match status" value="1"/>
</dbReference>
<dbReference type="PANTHER" id="PTHR31662:SF33">
    <property type="entry name" value="DNA-BINDING STOREKEEPER PROTEIN TRANSCRIPTIONAL REGULATOR-LIKE PROTEIN"/>
    <property type="match status" value="1"/>
</dbReference>
<name>A0ABM3L9N3_CUCME</name>
<evidence type="ECO:0000313" key="4">
    <source>
        <dbReference type="Proteomes" id="UP001652600"/>
    </source>
</evidence>
<reference evidence="5" key="1">
    <citation type="submission" date="2025-08" db="UniProtKB">
        <authorList>
            <consortium name="RefSeq"/>
        </authorList>
    </citation>
    <scope>IDENTIFICATION</scope>
    <source>
        <tissue evidence="5">Stem</tissue>
    </source>
</reference>
<dbReference type="InterPro" id="IPR053932">
    <property type="entry name" value="GeBP-like_DBD"/>
</dbReference>
<evidence type="ECO:0000256" key="1">
    <source>
        <dbReference type="ARBA" id="ARBA00010820"/>
    </source>
</evidence>
<evidence type="ECO:0000259" key="3">
    <source>
        <dbReference type="Pfam" id="PF04504"/>
    </source>
</evidence>
<feature type="domain" description="Glabrous enhancer-binding protein-like DBD" evidence="3">
    <location>
        <begin position="60"/>
        <end position="150"/>
    </location>
</feature>
<evidence type="ECO:0000313" key="5">
    <source>
        <dbReference type="RefSeq" id="XP_050946732.1"/>
    </source>
</evidence>
<dbReference type="Pfam" id="PF04504">
    <property type="entry name" value="GeBP-like_DBD"/>
    <property type="match status" value="1"/>
</dbReference>
<organism evidence="4 5">
    <name type="scientific">Cucumis melo</name>
    <name type="common">Muskmelon</name>
    <dbReference type="NCBI Taxonomy" id="3656"/>
    <lineage>
        <taxon>Eukaryota</taxon>
        <taxon>Viridiplantae</taxon>
        <taxon>Streptophyta</taxon>
        <taxon>Embryophyta</taxon>
        <taxon>Tracheophyta</taxon>
        <taxon>Spermatophyta</taxon>
        <taxon>Magnoliopsida</taxon>
        <taxon>eudicotyledons</taxon>
        <taxon>Gunneridae</taxon>
        <taxon>Pentapetalae</taxon>
        <taxon>rosids</taxon>
        <taxon>fabids</taxon>
        <taxon>Cucurbitales</taxon>
        <taxon>Cucurbitaceae</taxon>
        <taxon>Benincaseae</taxon>
        <taxon>Cucumis</taxon>
    </lineage>
</organism>
<dbReference type="GeneID" id="103503085"/>
<feature type="region of interest" description="Disordered" evidence="2">
    <location>
        <begin position="1"/>
        <end position="44"/>
    </location>
</feature>
<dbReference type="RefSeq" id="XP_050946732.1">
    <property type="nucleotide sequence ID" value="XM_051090775.1"/>
</dbReference>
<dbReference type="InterPro" id="IPR007592">
    <property type="entry name" value="GEBP"/>
</dbReference>
<evidence type="ECO:0000256" key="2">
    <source>
        <dbReference type="SAM" id="MobiDB-lite"/>
    </source>
</evidence>
<feature type="compositionally biased region" description="Polar residues" evidence="2">
    <location>
        <begin position="15"/>
        <end position="28"/>
    </location>
</feature>
<proteinExistence type="inferred from homology"/>